<accession>A0ACA9MM10</accession>
<proteinExistence type="predicted"/>
<evidence type="ECO:0000313" key="2">
    <source>
        <dbReference type="Proteomes" id="UP000789702"/>
    </source>
</evidence>
<name>A0ACA9MM10_9GLOM</name>
<organism evidence="1 2">
    <name type="scientific">Dentiscutata heterogama</name>
    <dbReference type="NCBI Taxonomy" id="1316150"/>
    <lineage>
        <taxon>Eukaryota</taxon>
        <taxon>Fungi</taxon>
        <taxon>Fungi incertae sedis</taxon>
        <taxon>Mucoromycota</taxon>
        <taxon>Glomeromycotina</taxon>
        <taxon>Glomeromycetes</taxon>
        <taxon>Diversisporales</taxon>
        <taxon>Gigasporaceae</taxon>
        <taxon>Dentiscutata</taxon>
    </lineage>
</organism>
<comment type="caution">
    <text evidence="1">The sequence shown here is derived from an EMBL/GenBank/DDBJ whole genome shotgun (WGS) entry which is preliminary data.</text>
</comment>
<keyword evidence="2" id="KW-1185">Reference proteome</keyword>
<feature type="non-terminal residue" evidence="1">
    <location>
        <position position="618"/>
    </location>
</feature>
<protein>
    <submittedName>
        <fullName evidence="1">4255_t:CDS:1</fullName>
    </submittedName>
</protein>
<dbReference type="EMBL" id="CAJVPU010009504">
    <property type="protein sequence ID" value="CAG8595584.1"/>
    <property type="molecule type" value="Genomic_DNA"/>
</dbReference>
<feature type="non-terminal residue" evidence="1">
    <location>
        <position position="1"/>
    </location>
</feature>
<reference evidence="1" key="1">
    <citation type="submission" date="2021-06" db="EMBL/GenBank/DDBJ databases">
        <authorList>
            <person name="Kallberg Y."/>
            <person name="Tangrot J."/>
            <person name="Rosling A."/>
        </authorList>
    </citation>
    <scope>NUCLEOTIDE SEQUENCE</scope>
    <source>
        <strain evidence="1">IL203A</strain>
    </source>
</reference>
<evidence type="ECO:0000313" key="1">
    <source>
        <dbReference type="EMBL" id="CAG8595584.1"/>
    </source>
</evidence>
<gene>
    <name evidence="1" type="ORF">DHETER_LOCUS7037</name>
</gene>
<dbReference type="Proteomes" id="UP000789702">
    <property type="component" value="Unassembled WGS sequence"/>
</dbReference>
<sequence>NEKTPSLSNHDSPYFNFQKKTGNQKSPTLSDHNLPYTKKKENKKANDLTINVPLPHSQNSLNNGFPFTTSQKKTENKKADDLNFNIHLPSPVSQKKAGKKNANDINISQPSSISKNMSLYLPIMPGKDSQYENSHKKNGNEKVYDLTITKGSYAPDGFKRDMFLINGQFPGPLIECNKGDTVVINVKNELDEDTSIHSHGIYQRGTPWLDGVPGQSQCGIPSKGSFTYKYKVEQSGTHSHSRTQYIEGIMGPLIIHDPDDPYKDECDEEIIVILQDWYHTDAKTLLVSFLSPESQGNEPSPDNGLINGRNSYNCSWAPEGSDCVNNAPLTQFNFVHGKKYRLRIINSSAFSAFIFSIDGHPLDVIEVEGMMTKRHTVHRLPINVAQRYSVIVTANQPVSQYWMRAEMETSCYAVVPDDLNPLVKAVVAYNGSTDQSPSSTAWSDDVENCVDLNAADLKPYKPQKVPNSSKNFTTTAVVVFQPDADNVVLGYINNSTYKIDNYPTILKVYNGITQFAADQNVFLIEKNEIVDIVLISESGTQPDYSKANTKDPIQRDTATVPAGGWTILRFVSNNPGVWGFHCHIEWHVEAGLVAQFVTQPDEIKKLNPPDDWKALCPN</sequence>